<dbReference type="GO" id="GO:0060091">
    <property type="term" value="C:kinocilium"/>
    <property type="evidence" value="ECO:0007669"/>
    <property type="project" value="UniProtKB-SubCell"/>
</dbReference>
<dbReference type="InParanoid" id="A0A6P8Q790"/>
<dbReference type="FunCoup" id="A0A6P8Q790">
    <property type="interactions" value="78"/>
</dbReference>
<accession>A0A6P8Q790</accession>
<proteinExistence type="inferred from homology"/>
<dbReference type="GeneID" id="117356323"/>
<evidence type="ECO:0000256" key="6">
    <source>
        <dbReference type="ARBA" id="ARBA00023212"/>
    </source>
</evidence>
<dbReference type="RefSeq" id="XP_033791275.1">
    <property type="nucleotide sequence ID" value="XM_033935384.1"/>
</dbReference>
<keyword evidence="5" id="KW-0969">Cilium</keyword>
<evidence type="ECO:0000256" key="1">
    <source>
        <dbReference type="ARBA" id="ARBA00004611"/>
    </source>
</evidence>
<dbReference type="OrthoDB" id="10258956at2759"/>
<dbReference type="CTD" id="221421"/>
<keyword evidence="11" id="KW-1185">Reference proteome</keyword>
<dbReference type="InterPro" id="IPR006802">
    <property type="entry name" value="Radial_spoke"/>
</dbReference>
<dbReference type="GO" id="GO:0035082">
    <property type="term" value="P:axoneme assembly"/>
    <property type="evidence" value="ECO:0007669"/>
    <property type="project" value="InterPro"/>
</dbReference>
<evidence type="ECO:0000313" key="11">
    <source>
        <dbReference type="Proteomes" id="UP000515159"/>
    </source>
</evidence>
<dbReference type="AlphaFoldDB" id="A0A6P8Q790"/>
<evidence type="ECO:0000256" key="3">
    <source>
        <dbReference type="ARBA" id="ARBA00022794"/>
    </source>
</evidence>
<evidence type="ECO:0000256" key="5">
    <source>
        <dbReference type="ARBA" id="ARBA00023069"/>
    </source>
</evidence>
<dbReference type="InterPro" id="IPR055316">
    <property type="entry name" value="RSP9"/>
</dbReference>
<organism evidence="11 12">
    <name type="scientific">Geotrypetes seraphini</name>
    <name type="common">Gaboon caecilian</name>
    <name type="synonym">Caecilia seraphini</name>
    <dbReference type="NCBI Taxonomy" id="260995"/>
    <lineage>
        <taxon>Eukaryota</taxon>
        <taxon>Metazoa</taxon>
        <taxon>Chordata</taxon>
        <taxon>Craniata</taxon>
        <taxon>Vertebrata</taxon>
        <taxon>Euteleostomi</taxon>
        <taxon>Amphibia</taxon>
        <taxon>Gymnophiona</taxon>
        <taxon>Geotrypetes</taxon>
    </lineage>
</organism>
<evidence type="ECO:0000256" key="8">
    <source>
        <dbReference type="ARBA" id="ARBA00037822"/>
    </source>
</evidence>
<keyword evidence="2" id="KW-0963">Cytoplasm</keyword>
<dbReference type="PANTHER" id="PTHR22069">
    <property type="entry name" value="MITOCHONDRIAL RIBOSOMAL PROTEIN S18"/>
    <property type="match status" value="1"/>
</dbReference>
<dbReference type="GO" id="GO:0044458">
    <property type="term" value="P:motile cilium assembly"/>
    <property type="evidence" value="ECO:0007669"/>
    <property type="project" value="TreeGrafter"/>
</dbReference>
<evidence type="ECO:0000256" key="4">
    <source>
        <dbReference type="ARBA" id="ARBA00022846"/>
    </source>
</evidence>
<evidence type="ECO:0000256" key="9">
    <source>
        <dbReference type="ARBA" id="ARBA00038319"/>
    </source>
</evidence>
<evidence type="ECO:0000256" key="7">
    <source>
        <dbReference type="ARBA" id="ARBA00023273"/>
    </source>
</evidence>
<dbReference type="GO" id="GO:0001534">
    <property type="term" value="C:radial spoke"/>
    <property type="evidence" value="ECO:0007669"/>
    <property type="project" value="InterPro"/>
</dbReference>
<keyword evidence="3" id="KW-0970">Cilium biogenesis/degradation</keyword>
<evidence type="ECO:0000256" key="10">
    <source>
        <dbReference type="ARBA" id="ARBA00041080"/>
    </source>
</evidence>
<dbReference type="PANTHER" id="PTHR22069:SF0">
    <property type="entry name" value="RADIAL SPOKE HEAD PROTEIN 9 HOMOLOG"/>
    <property type="match status" value="1"/>
</dbReference>
<evidence type="ECO:0000256" key="2">
    <source>
        <dbReference type="ARBA" id="ARBA00022490"/>
    </source>
</evidence>
<comment type="subcellular location">
    <subcellularLocation>
        <location evidence="8">Cell projection</location>
        <location evidence="8">Kinocilium</location>
    </subcellularLocation>
    <subcellularLocation>
        <location evidence="1">Cytoplasm</location>
        <location evidence="1">Cytoskeleton</location>
        <location evidence="1">Flagellum axoneme</location>
    </subcellularLocation>
</comment>
<reference evidence="12" key="1">
    <citation type="submission" date="2025-08" db="UniProtKB">
        <authorList>
            <consortium name="RefSeq"/>
        </authorList>
    </citation>
    <scope>IDENTIFICATION</scope>
</reference>
<keyword evidence="6" id="KW-0206">Cytoskeleton</keyword>
<comment type="similarity">
    <text evidence="9">Belongs to the flagellar radial spoke RSP9 family.</text>
</comment>
<dbReference type="Pfam" id="PF04712">
    <property type="entry name" value="Radial_spoke"/>
    <property type="match status" value="1"/>
</dbReference>
<keyword evidence="4" id="KW-0282">Flagellum</keyword>
<sequence length="277" mass="31514">MNAEALHFSLELVASLGQGLSSEQKAALRASMVLLERDYRFSRILFWGRIQGLQADYYIAQGCTQDQLYYRSVLYSLNCLDWSLLPPATEKMIQEASMVQGRFTGDPSHEYEYIGAKKTDDDEDAGPEEGEIKSIKEEARLVATIALIDKEGAVVPRGAFIRSPQGHIEINRSFQGLSMTEARKLSNYFHYTETLKPQIKTLQEKADLDLATDFLTSLEHDIPRVSWSLQFERGNSVLVMRSLMWPGLIFFHLPMTPHHGYIYIGNGQRNIDLPFML</sequence>
<name>A0A6P8Q790_GEOSA</name>
<protein>
    <recommendedName>
        <fullName evidence="10">Radial spoke head protein 9 homolog</fullName>
    </recommendedName>
</protein>
<dbReference type="Proteomes" id="UP000515159">
    <property type="component" value="Chromosome 3"/>
</dbReference>
<keyword evidence="7" id="KW-0966">Cell projection</keyword>
<dbReference type="GO" id="GO:0060294">
    <property type="term" value="P:cilium movement involved in cell motility"/>
    <property type="evidence" value="ECO:0007669"/>
    <property type="project" value="InterPro"/>
</dbReference>
<dbReference type="KEGG" id="gsh:117356323"/>
<gene>
    <name evidence="12" type="primary">RSPH9</name>
</gene>
<evidence type="ECO:0000313" key="12">
    <source>
        <dbReference type="RefSeq" id="XP_033791275.1"/>
    </source>
</evidence>